<gene>
    <name evidence="1" type="ORF">DHETER_LOCUS640</name>
</gene>
<reference evidence="1" key="1">
    <citation type="submission" date="2021-06" db="EMBL/GenBank/DDBJ databases">
        <authorList>
            <person name="Kallberg Y."/>
            <person name="Tangrot J."/>
            <person name="Rosling A."/>
        </authorList>
    </citation>
    <scope>NUCLEOTIDE SEQUENCE</scope>
    <source>
        <strain evidence="1">IL203A</strain>
    </source>
</reference>
<comment type="caution">
    <text evidence="1">The sequence shown here is derived from an EMBL/GenBank/DDBJ whole genome shotgun (WGS) entry which is preliminary data.</text>
</comment>
<proteinExistence type="predicted"/>
<accession>A0ACA9K290</accession>
<keyword evidence="2" id="KW-1185">Reference proteome</keyword>
<organism evidence="1 2">
    <name type="scientific">Dentiscutata heterogama</name>
    <dbReference type="NCBI Taxonomy" id="1316150"/>
    <lineage>
        <taxon>Eukaryota</taxon>
        <taxon>Fungi</taxon>
        <taxon>Fungi incertae sedis</taxon>
        <taxon>Mucoromycota</taxon>
        <taxon>Glomeromycotina</taxon>
        <taxon>Glomeromycetes</taxon>
        <taxon>Diversisporales</taxon>
        <taxon>Gigasporaceae</taxon>
        <taxon>Dentiscutata</taxon>
    </lineage>
</organism>
<dbReference type="Proteomes" id="UP000789702">
    <property type="component" value="Unassembled WGS sequence"/>
</dbReference>
<dbReference type="EMBL" id="CAJVPU010000331">
    <property type="protein sequence ID" value="CAG8447235.1"/>
    <property type="molecule type" value="Genomic_DNA"/>
</dbReference>
<evidence type="ECO:0000313" key="1">
    <source>
        <dbReference type="EMBL" id="CAG8447235.1"/>
    </source>
</evidence>
<name>A0ACA9K290_9GLOM</name>
<sequence length="635" mass="69818">MASSVGLGFEFWQSVIPLSTPNGGVVFLCLTGYPPFWLTGLIYGQDGSGRWIGAQFWSGLVLGKRGSYELSDVYHRPGVGNWSFLGFNGGIKDFTSYHLGLPMENSLRATAHSYPVFSHLMEKFVFLYILLDNGIWLAPQTTVKFAVYPSTEGGLVYWPFLLFWVYCGICLMDTAPLGCNGFPASSKAMVASKCASREPANSPETGKNRKGRIEITLHQRQDWAKVHQMNLSKAKEHLAAEGKAIIKQLKAGMNTGRMGLVGQYYSYAVPVWLTYGLINSTRCGEFPNPKERTTDSLDWNRHSKPHPDLSAASDDNQLLCHKQPGSRDWFSQWLVGFSLGRFRSWQHRRRMVARAKSDAGTQSHSGGSVDLAIFSLHLAGISSMLGAMNFITTVLNMRAPGLFLHRMPLFAWAVLVTAVLLLLSLPVLAGLRSKARVRDTGSLYKTCYDVSSNTLNESTTAPLLKSKLSLRRIEGVYALVNLVNGPIYIGSSVNLGVCLLAYVQLAPVACGGPCYGPFPLPLGPRHTLLSRRDNPKKVGCKAPRDKQHWLPLKTKCNSLVDSLRYTGFPKRKPLPLFGSIPTTPESCYAGSKETSKEPILPSLVVSYNKSSLVVAEGLPNIGFRAPCLCLVLAAW</sequence>
<evidence type="ECO:0000313" key="2">
    <source>
        <dbReference type="Proteomes" id="UP000789702"/>
    </source>
</evidence>
<protein>
    <submittedName>
        <fullName evidence="1">998_t:CDS:1</fullName>
    </submittedName>
</protein>